<dbReference type="Proteomes" id="UP000324222">
    <property type="component" value="Unassembled WGS sequence"/>
</dbReference>
<evidence type="ECO:0000313" key="1">
    <source>
        <dbReference type="EMBL" id="MPC41983.1"/>
    </source>
</evidence>
<name>A0A5B7FA69_PORTR</name>
<dbReference type="EMBL" id="VSRR010005262">
    <property type="protein sequence ID" value="MPC41983.1"/>
    <property type="molecule type" value="Genomic_DNA"/>
</dbReference>
<keyword evidence="2" id="KW-1185">Reference proteome</keyword>
<reference evidence="1 2" key="1">
    <citation type="submission" date="2019-05" db="EMBL/GenBank/DDBJ databases">
        <title>Another draft genome of Portunus trituberculatus and its Hox gene families provides insights of decapod evolution.</title>
        <authorList>
            <person name="Jeong J.-H."/>
            <person name="Song I."/>
            <person name="Kim S."/>
            <person name="Choi T."/>
            <person name="Kim D."/>
            <person name="Ryu S."/>
            <person name="Kim W."/>
        </authorList>
    </citation>
    <scope>NUCLEOTIDE SEQUENCE [LARGE SCALE GENOMIC DNA]</scope>
    <source>
        <tissue evidence="1">Muscle</tissue>
    </source>
</reference>
<organism evidence="1 2">
    <name type="scientific">Portunus trituberculatus</name>
    <name type="common">Swimming crab</name>
    <name type="synonym">Neptunus trituberculatus</name>
    <dbReference type="NCBI Taxonomy" id="210409"/>
    <lineage>
        <taxon>Eukaryota</taxon>
        <taxon>Metazoa</taxon>
        <taxon>Ecdysozoa</taxon>
        <taxon>Arthropoda</taxon>
        <taxon>Crustacea</taxon>
        <taxon>Multicrustacea</taxon>
        <taxon>Malacostraca</taxon>
        <taxon>Eumalacostraca</taxon>
        <taxon>Eucarida</taxon>
        <taxon>Decapoda</taxon>
        <taxon>Pleocyemata</taxon>
        <taxon>Brachyura</taxon>
        <taxon>Eubrachyura</taxon>
        <taxon>Portunoidea</taxon>
        <taxon>Portunidae</taxon>
        <taxon>Portuninae</taxon>
        <taxon>Portunus</taxon>
    </lineage>
</organism>
<gene>
    <name evidence="1" type="ORF">E2C01_035594</name>
</gene>
<comment type="caution">
    <text evidence="1">The sequence shown here is derived from an EMBL/GenBank/DDBJ whole genome shotgun (WGS) entry which is preliminary data.</text>
</comment>
<sequence>MIQFMNRNKNLRNYFVPRDSREMEMEMNSMLYRNHALTSIRTNTYLSIVTVGGSRTSTCSATPRTKALSCRSPPSPKQCPLLCKTNFVAYCST</sequence>
<evidence type="ECO:0000313" key="2">
    <source>
        <dbReference type="Proteomes" id="UP000324222"/>
    </source>
</evidence>
<protein>
    <submittedName>
        <fullName evidence="1">Uncharacterized protein</fullName>
    </submittedName>
</protein>
<accession>A0A5B7FA69</accession>
<dbReference type="AlphaFoldDB" id="A0A5B7FA69"/>
<proteinExistence type="predicted"/>